<proteinExistence type="predicted"/>
<keyword evidence="3" id="KW-1185">Reference proteome</keyword>
<comment type="caution">
    <text evidence="2">The sequence shown here is derived from an EMBL/GenBank/DDBJ whole genome shotgun (WGS) entry which is preliminary data.</text>
</comment>
<feature type="chain" id="PRO_5046937216" evidence="1">
    <location>
        <begin position="31"/>
        <end position="109"/>
    </location>
</feature>
<evidence type="ECO:0000313" key="3">
    <source>
        <dbReference type="Proteomes" id="UP001315278"/>
    </source>
</evidence>
<evidence type="ECO:0000313" key="2">
    <source>
        <dbReference type="EMBL" id="MBR0794411.1"/>
    </source>
</evidence>
<accession>A0ABS5FC88</accession>
<organism evidence="2 3">
    <name type="scientific">Bradyrhizobium jicamae</name>
    <dbReference type="NCBI Taxonomy" id="280332"/>
    <lineage>
        <taxon>Bacteria</taxon>
        <taxon>Pseudomonadati</taxon>
        <taxon>Pseudomonadota</taxon>
        <taxon>Alphaproteobacteria</taxon>
        <taxon>Hyphomicrobiales</taxon>
        <taxon>Nitrobacteraceae</taxon>
        <taxon>Bradyrhizobium</taxon>
    </lineage>
</organism>
<sequence>MKQRARAPSILLKAAAAAAALLSFSGSVNAQTTMDAQAQCTLSAMRDTRSALAIQSIRSACNWLAVNGNSLLNESSRGYYLCLVRQLSGAQADEAASAIISACRTSNPL</sequence>
<keyword evidence="1" id="KW-0732">Signal</keyword>
<dbReference type="Proteomes" id="UP001315278">
    <property type="component" value="Unassembled WGS sequence"/>
</dbReference>
<dbReference type="EMBL" id="JAFCJH010000002">
    <property type="protein sequence ID" value="MBR0794411.1"/>
    <property type="molecule type" value="Genomic_DNA"/>
</dbReference>
<protein>
    <submittedName>
        <fullName evidence="2">Uncharacterized protein</fullName>
    </submittedName>
</protein>
<name>A0ABS5FC88_9BRAD</name>
<gene>
    <name evidence="2" type="ORF">JQ615_03310</name>
</gene>
<reference evidence="3" key="1">
    <citation type="journal article" date="2021" name="ISME J.">
        <title>Evolutionary origin and ecological implication of a unique nif island in free-living Bradyrhizobium lineages.</title>
        <authorList>
            <person name="Tao J."/>
        </authorList>
    </citation>
    <scope>NUCLEOTIDE SEQUENCE [LARGE SCALE GENOMIC DNA]</scope>
    <source>
        <strain evidence="3">SZCCT0434</strain>
    </source>
</reference>
<evidence type="ECO:0000256" key="1">
    <source>
        <dbReference type="SAM" id="SignalP"/>
    </source>
</evidence>
<feature type="signal peptide" evidence="1">
    <location>
        <begin position="1"/>
        <end position="30"/>
    </location>
</feature>
<dbReference type="InterPro" id="IPR048087">
    <property type="entry name" value="VF_A0006-like"/>
</dbReference>
<dbReference type="NCBIfam" id="NF041602">
    <property type="entry name" value="VF_A0006_fam"/>
    <property type="match status" value="1"/>
</dbReference>